<reference evidence="4 5" key="1">
    <citation type="journal article" date="2019" name="PLoS Biol.">
        <title>Sex chromosomes control vertical transmission of feminizing Wolbachia symbionts in an isopod.</title>
        <authorList>
            <person name="Becking T."/>
            <person name="Chebbi M.A."/>
            <person name="Giraud I."/>
            <person name="Moumen B."/>
            <person name="Laverre T."/>
            <person name="Caubet Y."/>
            <person name="Peccoud J."/>
            <person name="Gilbert C."/>
            <person name="Cordaux R."/>
        </authorList>
    </citation>
    <scope>NUCLEOTIDE SEQUENCE [LARGE SCALE GENOMIC DNA]</scope>
    <source>
        <strain evidence="4">ANa2</strain>
        <tissue evidence="4">Whole body excluding digestive tract and cuticle</tissue>
    </source>
</reference>
<dbReference type="InterPro" id="IPR001278">
    <property type="entry name" value="Arg-tRNA-ligase"/>
</dbReference>
<dbReference type="PANTHER" id="PTHR11956">
    <property type="entry name" value="ARGINYL-TRNA SYNTHETASE"/>
    <property type="match status" value="1"/>
</dbReference>
<evidence type="ECO:0000259" key="3">
    <source>
        <dbReference type="SMART" id="SM00836"/>
    </source>
</evidence>
<dbReference type="EC" id="6.1.1.19" evidence="1"/>
<evidence type="ECO:0000313" key="5">
    <source>
        <dbReference type="Proteomes" id="UP000326759"/>
    </source>
</evidence>
<evidence type="ECO:0000256" key="2">
    <source>
        <dbReference type="ARBA" id="ARBA00049339"/>
    </source>
</evidence>
<proteinExistence type="predicted"/>
<sequence length="92" mass="10560">MKRNGNSPKILLKLPDVIVKLAQDLYPHPLCEFMYEISTAFTEFYDNCYCIEKDSSGKIVKVNLHRLLLCEATAVVMDKCFDILGIKTLEKM</sequence>
<feature type="domain" description="DALR anticodon binding" evidence="3">
    <location>
        <begin position="1"/>
        <end position="92"/>
    </location>
</feature>
<dbReference type="GO" id="GO:0005524">
    <property type="term" value="F:ATP binding"/>
    <property type="evidence" value="ECO:0007669"/>
    <property type="project" value="InterPro"/>
</dbReference>
<dbReference type="SUPFAM" id="SSF47323">
    <property type="entry name" value="Anticodon-binding domain of a subclass of class I aminoacyl-tRNA synthetases"/>
    <property type="match status" value="1"/>
</dbReference>
<dbReference type="InterPro" id="IPR009080">
    <property type="entry name" value="tRNAsynth_Ia_anticodon-bd"/>
</dbReference>
<organism evidence="4 5">
    <name type="scientific">Armadillidium nasatum</name>
    <dbReference type="NCBI Taxonomy" id="96803"/>
    <lineage>
        <taxon>Eukaryota</taxon>
        <taxon>Metazoa</taxon>
        <taxon>Ecdysozoa</taxon>
        <taxon>Arthropoda</taxon>
        <taxon>Crustacea</taxon>
        <taxon>Multicrustacea</taxon>
        <taxon>Malacostraca</taxon>
        <taxon>Eumalacostraca</taxon>
        <taxon>Peracarida</taxon>
        <taxon>Isopoda</taxon>
        <taxon>Oniscidea</taxon>
        <taxon>Crinocheta</taxon>
        <taxon>Armadillidiidae</taxon>
        <taxon>Armadillidium</taxon>
    </lineage>
</organism>
<accession>A0A5N5SWJ4</accession>
<dbReference type="Gene3D" id="1.10.730.10">
    <property type="entry name" value="Isoleucyl-tRNA Synthetase, Domain 1"/>
    <property type="match status" value="1"/>
</dbReference>
<comment type="catalytic activity">
    <reaction evidence="2">
        <text>tRNA(Arg) + L-arginine + ATP = L-arginyl-tRNA(Arg) + AMP + diphosphate</text>
        <dbReference type="Rhea" id="RHEA:20301"/>
        <dbReference type="Rhea" id="RHEA-COMP:9658"/>
        <dbReference type="Rhea" id="RHEA-COMP:9673"/>
        <dbReference type="ChEBI" id="CHEBI:30616"/>
        <dbReference type="ChEBI" id="CHEBI:32682"/>
        <dbReference type="ChEBI" id="CHEBI:33019"/>
        <dbReference type="ChEBI" id="CHEBI:78442"/>
        <dbReference type="ChEBI" id="CHEBI:78513"/>
        <dbReference type="ChEBI" id="CHEBI:456215"/>
        <dbReference type="EC" id="6.1.1.19"/>
    </reaction>
</comment>
<keyword evidence="4" id="KW-0436">Ligase</keyword>
<dbReference type="OrthoDB" id="68056at2759"/>
<protein>
    <recommendedName>
        <fullName evidence="1">arginine--tRNA ligase</fullName>
        <ecNumber evidence="1">6.1.1.19</ecNumber>
    </recommendedName>
</protein>
<dbReference type="GO" id="GO:0006420">
    <property type="term" value="P:arginyl-tRNA aminoacylation"/>
    <property type="evidence" value="ECO:0007669"/>
    <property type="project" value="InterPro"/>
</dbReference>
<dbReference type="InterPro" id="IPR008909">
    <property type="entry name" value="DALR_anticod-bd"/>
</dbReference>
<comment type="caution">
    <text evidence="4">The sequence shown here is derived from an EMBL/GenBank/DDBJ whole genome shotgun (WGS) entry which is preliminary data.</text>
</comment>
<dbReference type="SMART" id="SM00836">
    <property type="entry name" value="DALR_1"/>
    <property type="match status" value="1"/>
</dbReference>
<dbReference type="EMBL" id="SEYY01019143">
    <property type="protein sequence ID" value="KAB7498596.1"/>
    <property type="molecule type" value="Genomic_DNA"/>
</dbReference>
<dbReference type="Proteomes" id="UP000326759">
    <property type="component" value="Unassembled WGS sequence"/>
</dbReference>
<evidence type="ECO:0000313" key="4">
    <source>
        <dbReference type="EMBL" id="KAB7498596.1"/>
    </source>
</evidence>
<name>A0A5N5SWJ4_9CRUS</name>
<dbReference type="AlphaFoldDB" id="A0A5N5SWJ4"/>
<dbReference type="GO" id="GO:0004814">
    <property type="term" value="F:arginine-tRNA ligase activity"/>
    <property type="evidence" value="ECO:0007669"/>
    <property type="project" value="UniProtKB-EC"/>
</dbReference>
<dbReference type="PANTHER" id="PTHR11956:SF5">
    <property type="entry name" value="ARGININE--TRNA LIGASE, CYTOPLASMIC"/>
    <property type="match status" value="1"/>
</dbReference>
<dbReference type="Pfam" id="PF05746">
    <property type="entry name" value="DALR_1"/>
    <property type="match status" value="1"/>
</dbReference>
<keyword evidence="5" id="KW-1185">Reference proteome</keyword>
<gene>
    <name evidence="4" type="primary">rars</name>
    <name evidence="4" type="ORF">Anas_01617</name>
</gene>
<evidence type="ECO:0000256" key="1">
    <source>
        <dbReference type="ARBA" id="ARBA00012837"/>
    </source>
</evidence>